<evidence type="ECO:0000256" key="5">
    <source>
        <dbReference type="SAM" id="MobiDB-lite"/>
    </source>
</evidence>
<evidence type="ECO:0000256" key="3">
    <source>
        <dbReference type="ARBA" id="ARBA00029447"/>
    </source>
</evidence>
<dbReference type="Pfam" id="PF00672">
    <property type="entry name" value="HAMP"/>
    <property type="match status" value="2"/>
</dbReference>
<dbReference type="Pfam" id="PF13426">
    <property type="entry name" value="PAS_9"/>
    <property type="match status" value="1"/>
</dbReference>
<dbReference type="FunFam" id="1.10.287.950:FF:000001">
    <property type="entry name" value="Methyl-accepting chemotaxis sensory transducer"/>
    <property type="match status" value="1"/>
</dbReference>
<keyword evidence="2" id="KW-0145">Chemotaxis</keyword>
<dbReference type="InterPro" id="IPR051310">
    <property type="entry name" value="MCP_chemotaxis"/>
</dbReference>
<dbReference type="SMART" id="SM00283">
    <property type="entry name" value="MA"/>
    <property type="match status" value="1"/>
</dbReference>
<dbReference type="InterPro" id="IPR003660">
    <property type="entry name" value="HAMP_dom"/>
</dbReference>
<dbReference type="RefSeq" id="WP_193082419.1">
    <property type="nucleotide sequence ID" value="NZ_CP045201.1"/>
</dbReference>
<gene>
    <name evidence="10" type="ORF">F3W81_04255</name>
</gene>
<comment type="similarity">
    <text evidence="3">Belongs to the methyl-accepting chemotaxis (MCP) protein family.</text>
</comment>
<evidence type="ECO:0000256" key="4">
    <source>
        <dbReference type="PROSITE-ProRule" id="PRU00284"/>
    </source>
</evidence>
<keyword evidence="6" id="KW-1133">Transmembrane helix</keyword>
<dbReference type="Gene3D" id="3.30.450.20">
    <property type="entry name" value="PAS domain"/>
    <property type="match status" value="2"/>
</dbReference>
<feature type="transmembrane region" description="Helical" evidence="6">
    <location>
        <begin position="413"/>
        <end position="434"/>
    </location>
</feature>
<keyword evidence="6" id="KW-0812">Transmembrane</keyword>
<evidence type="ECO:0000313" key="10">
    <source>
        <dbReference type="EMBL" id="QOL80104.1"/>
    </source>
</evidence>
<dbReference type="CDD" id="cd00130">
    <property type="entry name" value="PAS"/>
    <property type="match status" value="1"/>
</dbReference>
<evidence type="ECO:0000256" key="6">
    <source>
        <dbReference type="SAM" id="Phobius"/>
    </source>
</evidence>
<accession>A0A7L9WJT9</accession>
<dbReference type="NCBIfam" id="TIGR00229">
    <property type="entry name" value="sensory_box"/>
    <property type="match status" value="1"/>
</dbReference>
<feature type="domain" description="HAMP" evidence="9">
    <location>
        <begin position="432"/>
        <end position="485"/>
    </location>
</feature>
<dbReference type="EMBL" id="CP045201">
    <property type="protein sequence ID" value="QOL80104.1"/>
    <property type="molecule type" value="Genomic_DNA"/>
</dbReference>
<evidence type="ECO:0000259" key="8">
    <source>
        <dbReference type="PROSITE" id="PS50112"/>
    </source>
</evidence>
<name>A0A7L9WJT9_9RHOB</name>
<keyword evidence="11" id="KW-1185">Reference proteome</keyword>
<dbReference type="SUPFAM" id="SSF55785">
    <property type="entry name" value="PYP-like sensor domain (PAS domain)"/>
    <property type="match status" value="1"/>
</dbReference>
<dbReference type="Pfam" id="PF08448">
    <property type="entry name" value="PAS_4"/>
    <property type="match status" value="1"/>
</dbReference>
<dbReference type="PROSITE" id="PS50111">
    <property type="entry name" value="CHEMOTAXIS_TRANSDUC_2"/>
    <property type="match status" value="1"/>
</dbReference>
<feature type="domain" description="HAMP" evidence="9">
    <location>
        <begin position="741"/>
        <end position="793"/>
    </location>
</feature>
<dbReference type="PANTHER" id="PTHR43531:SF11">
    <property type="entry name" value="METHYL-ACCEPTING CHEMOTAXIS PROTEIN 3"/>
    <property type="match status" value="1"/>
</dbReference>
<reference evidence="10 11" key="1">
    <citation type="submission" date="2019-10" db="EMBL/GenBank/DDBJ databases">
        <title>Pseudopuniceibacterium sp. HQ09 islated from Antarctica.</title>
        <authorList>
            <person name="Liao L."/>
            <person name="Su S."/>
            <person name="Chen B."/>
            <person name="Yu Y."/>
        </authorList>
    </citation>
    <scope>NUCLEOTIDE SEQUENCE [LARGE SCALE GENOMIC DNA]</scope>
    <source>
        <strain evidence="10 11">HQ09</strain>
    </source>
</reference>
<keyword evidence="4" id="KW-0807">Transducer</keyword>
<dbReference type="Gene3D" id="6.10.340.10">
    <property type="match status" value="1"/>
</dbReference>
<dbReference type="SUPFAM" id="SSF158472">
    <property type="entry name" value="HAMP domain-like"/>
    <property type="match status" value="1"/>
</dbReference>
<feature type="domain" description="Methyl-accepting transducer" evidence="7">
    <location>
        <begin position="798"/>
        <end position="1027"/>
    </location>
</feature>
<evidence type="ECO:0000259" key="9">
    <source>
        <dbReference type="PROSITE" id="PS50885"/>
    </source>
</evidence>
<dbReference type="PROSITE" id="PS50885">
    <property type="entry name" value="HAMP"/>
    <property type="match status" value="2"/>
</dbReference>
<protein>
    <submittedName>
        <fullName evidence="10">PAS domain-containing protein</fullName>
    </submittedName>
</protein>
<feature type="region of interest" description="Disordered" evidence="5">
    <location>
        <begin position="1047"/>
        <end position="1084"/>
    </location>
</feature>
<dbReference type="InterPro" id="IPR013656">
    <property type="entry name" value="PAS_4"/>
</dbReference>
<dbReference type="InterPro" id="IPR000014">
    <property type="entry name" value="PAS"/>
</dbReference>
<dbReference type="GO" id="GO:0016020">
    <property type="term" value="C:membrane"/>
    <property type="evidence" value="ECO:0007669"/>
    <property type="project" value="UniProtKB-SubCell"/>
</dbReference>
<dbReference type="PROSITE" id="PS50112">
    <property type="entry name" value="PAS"/>
    <property type="match status" value="1"/>
</dbReference>
<dbReference type="InterPro" id="IPR035965">
    <property type="entry name" value="PAS-like_dom_sf"/>
</dbReference>
<dbReference type="CDD" id="cd06225">
    <property type="entry name" value="HAMP"/>
    <property type="match status" value="2"/>
</dbReference>
<evidence type="ECO:0000313" key="11">
    <source>
        <dbReference type="Proteomes" id="UP000594118"/>
    </source>
</evidence>
<dbReference type="AlphaFoldDB" id="A0A7L9WJT9"/>
<dbReference type="GO" id="GO:0007165">
    <property type="term" value="P:signal transduction"/>
    <property type="evidence" value="ECO:0007669"/>
    <property type="project" value="UniProtKB-KW"/>
</dbReference>
<evidence type="ECO:0000256" key="1">
    <source>
        <dbReference type="ARBA" id="ARBA00004370"/>
    </source>
</evidence>
<dbReference type="Gene3D" id="1.10.287.950">
    <property type="entry name" value="Methyl-accepting chemotaxis protein"/>
    <property type="match status" value="1"/>
</dbReference>
<dbReference type="SMART" id="SM00091">
    <property type="entry name" value="PAS"/>
    <property type="match status" value="2"/>
</dbReference>
<feature type="transmembrane region" description="Helical" evidence="6">
    <location>
        <begin position="77"/>
        <end position="101"/>
    </location>
</feature>
<dbReference type="SMART" id="SM00304">
    <property type="entry name" value="HAMP"/>
    <property type="match status" value="2"/>
</dbReference>
<dbReference type="PANTHER" id="PTHR43531">
    <property type="entry name" value="PROTEIN ICFG"/>
    <property type="match status" value="1"/>
</dbReference>
<feature type="domain" description="PAS" evidence="8">
    <location>
        <begin position="628"/>
        <end position="679"/>
    </location>
</feature>
<dbReference type="Pfam" id="PF00015">
    <property type="entry name" value="MCPsignal"/>
    <property type="match status" value="1"/>
</dbReference>
<dbReference type="SUPFAM" id="SSF58104">
    <property type="entry name" value="Methyl-accepting chemotaxis protein (MCP) signaling domain"/>
    <property type="match status" value="1"/>
</dbReference>
<evidence type="ECO:0000256" key="2">
    <source>
        <dbReference type="ARBA" id="ARBA00022500"/>
    </source>
</evidence>
<evidence type="ECO:0000259" key="7">
    <source>
        <dbReference type="PROSITE" id="PS50111"/>
    </source>
</evidence>
<dbReference type="Proteomes" id="UP000594118">
    <property type="component" value="Chromosome"/>
</dbReference>
<dbReference type="KEGG" id="pshq:F3W81_04255"/>
<dbReference type="InterPro" id="IPR004089">
    <property type="entry name" value="MCPsignal_dom"/>
</dbReference>
<organism evidence="10 11">
    <name type="scientific">Pseudooceanicola spongiae</name>
    <dbReference type="NCBI Taxonomy" id="2613965"/>
    <lineage>
        <taxon>Bacteria</taxon>
        <taxon>Pseudomonadati</taxon>
        <taxon>Pseudomonadota</taxon>
        <taxon>Alphaproteobacteria</taxon>
        <taxon>Rhodobacterales</taxon>
        <taxon>Paracoccaceae</taxon>
        <taxon>Pseudooceanicola</taxon>
    </lineage>
</organism>
<proteinExistence type="inferred from homology"/>
<sequence length="1084" mass="116903">MGALEGLRMAQPTRASEAVLSAIFVKFAKVLPDQNALIKAIFTPVLSYQPADLGCTGCPGAVDDMQRILMGLSRIRIAYRLPAAFILIVALSLGVLGVFSYRSAKVTLINSGEAELLDIAQSRGEALKHWSDEVETDLMMQARSPLLHNALRTFSAAWSVLGPDAQEKLYRLYVADNTFPAFQRLDLMDAGDGSVYSRAHLRFHDHFRSLMKRGAYRDVYVFDASGNMVYSVAKQDDFARSTTDGAGGAFLQAVGRILSDADFQGPEFIDFFKYGSAGESSSFVVAPVRQQDGTTIGAIAYRMTIATLSENIGKSAGLGQTGQIFAIGPDGIARTEATGWHDDPLPEGSPLLGALTGVSAILHDPASLALSDLSDQMTAYAPANVFGGEWIVIASKNLNEILEPVSNFMSNTVTFGGLTLLVAAAIGLFIALGVSRPLHDIKQSIEQVSKEDYDHAVPHGNRRDEIGDIGRSLEELRMRLASASALTREMSFKSAALVSTSAALMITDENFNITYMNDAVKVMMQKQIAEFRTVLKSFDPEKLIGVNIDLFHAKPDQIRRLIEDPSKMPFRTDIRVGNARIQIELSPVWGPEGEFGGLVVEWADVTEERRKTSVLSAIESGQIMAECDVDGRFVRVNSNFATMIGVAESRIIGRTFMDMVSLDAQTEHSGTILATIHAGTAVQGRFTVKCDAKGDAIVEGGFYPVIDRRNDTIGVTLIGSDVTAAQAQLRMAEERQQIMQAAQQSVVESLSVGMRDISNGDLTTRLNVAFAPEYEQLRTDFNDALENLTRAMRNISAETGAMHHETSEIVKAADEMSVRTERQAMTLQETASSLDELTTNITQTANGAAKANQVVSEARTRAEQSGSVVDEAENAMAQIAASSKEIVKVISVIDDISFQTNLLALNAGVEAARAGEAGRGFAVVATEVRALAQRCANAAAEINQLISVSGQHVSRGVELVGVTGETLKKIVNSISDISGYIAEIAEAGKEQSIGLAQVNTAVNQIDHVTQQNAAMFEETTSASHALAQRANSLSETIGHFQIGKTETMRPASPKKLRSARAPAVRGNLAMAQAPKSDPNDWEDF</sequence>
<keyword evidence="6" id="KW-0472">Membrane</keyword>
<comment type="subcellular location">
    <subcellularLocation>
        <location evidence="1">Membrane</location>
    </subcellularLocation>
</comment>
<dbReference type="GO" id="GO:0006935">
    <property type="term" value="P:chemotaxis"/>
    <property type="evidence" value="ECO:0007669"/>
    <property type="project" value="UniProtKB-KW"/>
</dbReference>
<dbReference type="CDD" id="cd11386">
    <property type="entry name" value="MCP_signal"/>
    <property type="match status" value="1"/>
</dbReference>